<feature type="chain" id="PRO_5046825486" evidence="1">
    <location>
        <begin position="20"/>
        <end position="191"/>
    </location>
</feature>
<dbReference type="Proteomes" id="UP001259982">
    <property type="component" value="Unassembled WGS sequence"/>
</dbReference>
<evidence type="ECO:0000313" key="4">
    <source>
        <dbReference type="Proteomes" id="UP001259982"/>
    </source>
</evidence>
<evidence type="ECO:0000313" key="3">
    <source>
        <dbReference type="EMBL" id="MDT0618612.1"/>
    </source>
</evidence>
<keyword evidence="4" id="KW-1185">Reference proteome</keyword>
<dbReference type="InterPro" id="IPR032033">
    <property type="entry name" value="Cytochrome_P460"/>
</dbReference>
<organism evidence="3 4">
    <name type="scientific">Spectribacter acetivorans</name>
    <dbReference type="NCBI Taxonomy" id="3075603"/>
    <lineage>
        <taxon>Bacteria</taxon>
        <taxon>Pseudomonadati</taxon>
        <taxon>Pseudomonadota</taxon>
        <taxon>Gammaproteobacteria</taxon>
        <taxon>Salinisphaerales</taxon>
        <taxon>Salinisphaeraceae</taxon>
        <taxon>Spectribacter</taxon>
    </lineage>
</organism>
<dbReference type="RefSeq" id="WP_311658766.1">
    <property type="nucleotide sequence ID" value="NZ_JAVRHY010000006.1"/>
</dbReference>
<name>A0ABU3B813_9GAMM</name>
<reference evidence="3 4" key="1">
    <citation type="submission" date="2023-09" db="EMBL/GenBank/DDBJ databases">
        <authorList>
            <person name="Rey-Velasco X."/>
        </authorList>
    </citation>
    <scope>NUCLEOTIDE SEQUENCE [LARGE SCALE GENOMIC DNA]</scope>
    <source>
        <strain evidence="3 4">P385</strain>
    </source>
</reference>
<dbReference type="EMBL" id="JAVRHY010000006">
    <property type="protein sequence ID" value="MDT0618612.1"/>
    <property type="molecule type" value="Genomic_DNA"/>
</dbReference>
<accession>A0ABU3B813</accession>
<feature type="signal peptide" evidence="1">
    <location>
        <begin position="1"/>
        <end position="19"/>
    </location>
</feature>
<evidence type="ECO:0000259" key="2">
    <source>
        <dbReference type="Pfam" id="PF16694"/>
    </source>
</evidence>
<protein>
    <submittedName>
        <fullName evidence="3">Cytochrome P460 family protein</fullName>
    </submittedName>
</protein>
<proteinExistence type="predicted"/>
<keyword evidence="1" id="KW-0732">Signal</keyword>
<feature type="domain" description="Cytochrome P460" evidence="2">
    <location>
        <begin position="37"/>
        <end position="169"/>
    </location>
</feature>
<sequence>MGRVLAASMLYLVCSSSTAEQGFSPYVDDQGNISFPDDFRTSMVHMGSWFVPEGGASGFHDVYTEKKTVAAFRETGEFPDGATLVKELRSSNSSAYTTGPNVSHATKGIKQWFVMIKDTKGRFSDNPLWGDGWGWALYKPDNQSKNVATDYQSDCLGCHIPAQDNDLVYIEGYPILRASAIKGERPPAITE</sequence>
<dbReference type="Pfam" id="PF16694">
    <property type="entry name" value="Cytochrome_P460"/>
    <property type="match status" value="1"/>
</dbReference>
<gene>
    <name evidence="3" type="ORF">RM531_08980</name>
</gene>
<dbReference type="Gene3D" id="3.50.70.20">
    <property type="entry name" value="Cytochrome P460"/>
    <property type="match status" value="1"/>
</dbReference>
<dbReference type="InterPro" id="IPR038142">
    <property type="entry name" value="Cytochrome_P460_sp"/>
</dbReference>
<comment type="caution">
    <text evidence="3">The sequence shown here is derived from an EMBL/GenBank/DDBJ whole genome shotgun (WGS) entry which is preliminary data.</text>
</comment>
<dbReference type="CDD" id="cd20750">
    <property type="entry name" value="cyt_c_I"/>
    <property type="match status" value="1"/>
</dbReference>
<evidence type="ECO:0000256" key="1">
    <source>
        <dbReference type="SAM" id="SignalP"/>
    </source>
</evidence>